<proteinExistence type="predicted"/>
<dbReference type="EMBL" id="JXXV01000027">
    <property type="protein sequence ID" value="KJY82050.1"/>
    <property type="molecule type" value="Genomic_DNA"/>
</dbReference>
<keyword evidence="3" id="KW-1185">Reference proteome</keyword>
<dbReference type="NCBIfam" id="TIGR02532">
    <property type="entry name" value="IV_pilin_GFxxxE"/>
    <property type="match status" value="1"/>
</dbReference>
<dbReference type="InterPro" id="IPR012902">
    <property type="entry name" value="N_methyl_site"/>
</dbReference>
<keyword evidence="1" id="KW-0812">Transmembrane</keyword>
<evidence type="ECO:0000313" key="3">
    <source>
        <dbReference type="Proteomes" id="UP000033673"/>
    </source>
</evidence>
<dbReference type="STRING" id="579748.TW81_15290"/>
<evidence type="ECO:0000256" key="1">
    <source>
        <dbReference type="SAM" id="Phobius"/>
    </source>
</evidence>
<name>A0A0F4NG22_9VIBR</name>
<protein>
    <submittedName>
        <fullName evidence="2">MSHA biogenesis protein MshD</fullName>
    </submittedName>
</protein>
<feature type="transmembrane region" description="Helical" evidence="1">
    <location>
        <begin position="20"/>
        <end position="40"/>
    </location>
</feature>
<evidence type="ECO:0000313" key="2">
    <source>
        <dbReference type="EMBL" id="KJY82050.1"/>
    </source>
</evidence>
<dbReference type="Pfam" id="PF07963">
    <property type="entry name" value="N_methyl"/>
    <property type="match status" value="1"/>
</dbReference>
<sequence length="189" mass="20227">MLKGASMRVNAKGFTLVEMVIVIVIMAIAVTGITASLFPLGRQSVEQIAAVKAAELGRAVMDEVVGRNFDEKSGPYGGLPECIPKTIADAESCTLPNQLGADGEPTKSAYNDVDDFHGLSGLATDVLDNTLSAGYNGYYIDIQVFYEQDSSGTMLGQVSNVATNYKRINVVITDRQGNKYPFATTRGNF</sequence>
<organism evidence="2 3">
    <name type="scientific">Vibrio galatheae</name>
    <dbReference type="NCBI Taxonomy" id="579748"/>
    <lineage>
        <taxon>Bacteria</taxon>
        <taxon>Pseudomonadati</taxon>
        <taxon>Pseudomonadota</taxon>
        <taxon>Gammaproteobacteria</taxon>
        <taxon>Vibrionales</taxon>
        <taxon>Vibrionaceae</taxon>
        <taxon>Vibrio</taxon>
    </lineage>
</organism>
<dbReference type="Proteomes" id="UP000033673">
    <property type="component" value="Unassembled WGS sequence"/>
</dbReference>
<reference evidence="2 3" key="1">
    <citation type="journal article" date="2015" name="BMC Genomics">
        <title>Genome mining reveals unlocked bioactive potential of marine Gram-negative bacteria.</title>
        <authorList>
            <person name="Machado H."/>
            <person name="Sonnenschein E.C."/>
            <person name="Melchiorsen J."/>
            <person name="Gram L."/>
        </authorList>
    </citation>
    <scope>NUCLEOTIDE SEQUENCE [LARGE SCALE GENOMIC DNA]</scope>
    <source>
        <strain evidence="2 3">S2757</strain>
    </source>
</reference>
<keyword evidence="1" id="KW-1133">Transmembrane helix</keyword>
<keyword evidence="1" id="KW-0472">Membrane</keyword>
<comment type="caution">
    <text evidence="2">The sequence shown here is derived from an EMBL/GenBank/DDBJ whole genome shotgun (WGS) entry which is preliminary data.</text>
</comment>
<dbReference type="PROSITE" id="PS00409">
    <property type="entry name" value="PROKAR_NTER_METHYL"/>
    <property type="match status" value="1"/>
</dbReference>
<dbReference type="AlphaFoldDB" id="A0A0F4NG22"/>
<accession>A0A0F4NG22</accession>
<dbReference type="PATRIC" id="fig|579748.3.peg.3157"/>
<gene>
    <name evidence="2" type="ORF">TW81_15290</name>
</gene>